<gene>
    <name evidence="2" type="ORF">AD948_01815</name>
</gene>
<accession>A0A149U7U2</accession>
<dbReference type="InterPro" id="IPR011008">
    <property type="entry name" value="Dimeric_a/b-barrel"/>
</dbReference>
<dbReference type="Proteomes" id="UP000075360">
    <property type="component" value="Unassembled WGS sequence"/>
</dbReference>
<comment type="similarity">
    <text evidence="1">Belongs to the NipSnap family.</text>
</comment>
<dbReference type="EMBL" id="LHZU01000085">
    <property type="protein sequence ID" value="KXV61397.1"/>
    <property type="molecule type" value="Genomic_DNA"/>
</dbReference>
<organism evidence="2 3">
    <name type="scientific">Acetobacter senegalensis</name>
    <dbReference type="NCBI Taxonomy" id="446692"/>
    <lineage>
        <taxon>Bacteria</taxon>
        <taxon>Pseudomonadati</taxon>
        <taxon>Pseudomonadota</taxon>
        <taxon>Alphaproteobacteria</taxon>
        <taxon>Acetobacterales</taxon>
        <taxon>Acetobacteraceae</taxon>
        <taxon>Acetobacter</taxon>
    </lineage>
</organism>
<comment type="caution">
    <text evidence="2">The sequence shown here is derived from an EMBL/GenBank/DDBJ whole genome shotgun (WGS) entry which is preliminary data.</text>
</comment>
<dbReference type="RefSeq" id="WP_006560408.1">
    <property type="nucleotide sequence ID" value="NZ_LHZU01000085.1"/>
</dbReference>
<dbReference type="InterPro" id="IPR051557">
    <property type="entry name" value="NipSnap_domain"/>
</dbReference>
<evidence type="ECO:0000256" key="1">
    <source>
        <dbReference type="ARBA" id="ARBA00005291"/>
    </source>
</evidence>
<dbReference type="PANTHER" id="PTHR21017:SF17">
    <property type="entry name" value="PROTEIN NIPSNAP"/>
    <property type="match status" value="1"/>
</dbReference>
<dbReference type="Gene3D" id="3.30.70.100">
    <property type="match status" value="2"/>
</dbReference>
<evidence type="ECO:0000313" key="2">
    <source>
        <dbReference type="EMBL" id="KXV61397.1"/>
    </source>
</evidence>
<reference evidence="2 3" key="1">
    <citation type="submission" date="2015-06" db="EMBL/GenBank/DDBJ databases">
        <title>Improved classification and identification of acetic acid bacteria using matrix-assisted laser desorption/ionization time-of-flight mass spectrometry; Gluconobacter nephelii and Gluconobacter uchimurae are later heterotypic synonyms of Gluconobacter japonicus and Gluconobacter oxydans, respectively.</title>
        <authorList>
            <person name="Li L."/>
            <person name="Cleenwerck I."/>
            <person name="De Vuyst L."/>
            <person name="Vandamme P."/>
        </authorList>
    </citation>
    <scope>NUCLEOTIDE SEQUENCE [LARGE SCALE GENOMIC DNA]</scope>
    <source>
        <strain evidence="2 3">LMG 23690</strain>
    </source>
</reference>
<dbReference type="OrthoDB" id="4124121at2"/>
<dbReference type="InterPro" id="IPR012577">
    <property type="entry name" value="NIPSNAP"/>
</dbReference>
<dbReference type="Pfam" id="PF07978">
    <property type="entry name" value="NIPSNAP"/>
    <property type="match status" value="2"/>
</dbReference>
<dbReference type="PANTHER" id="PTHR21017">
    <property type="entry name" value="NIPSNAP-RELATED"/>
    <property type="match status" value="1"/>
</dbReference>
<dbReference type="PATRIC" id="fig|446692.4.peg.2077"/>
<sequence>MIYELIRFRTDVLGVPALSRLLKTRFSDTLNPVAGNLIGVWRTEIGELGTLLLLRSFSSQDALLEARYRMLKARTPLGIKINGVFMEAEAFEGFPSLKPPEFGERGGLYEIRTYNLKTGGLEPTLKAWQSALKPAQAYTRHLITNMFALDGAPRICHIWAFDSLEQRNVLRQQHYATGLWPPNGGPEQIIHARSSLCFPETFSPLR</sequence>
<protein>
    <submittedName>
        <fullName evidence="2">NIPSNAP family containing protein</fullName>
    </submittedName>
</protein>
<proteinExistence type="inferred from homology"/>
<name>A0A149U7U2_9PROT</name>
<evidence type="ECO:0000313" key="3">
    <source>
        <dbReference type="Proteomes" id="UP000075360"/>
    </source>
</evidence>
<dbReference type="SUPFAM" id="SSF54909">
    <property type="entry name" value="Dimeric alpha+beta barrel"/>
    <property type="match status" value="2"/>
</dbReference>
<dbReference type="AlphaFoldDB" id="A0A149U7U2"/>